<dbReference type="EMBL" id="CAMXCT020002211">
    <property type="protein sequence ID" value="CAL1149817.1"/>
    <property type="molecule type" value="Genomic_DNA"/>
</dbReference>
<evidence type="ECO:0000313" key="4">
    <source>
        <dbReference type="Proteomes" id="UP001152797"/>
    </source>
</evidence>
<feature type="non-terminal residue" evidence="2">
    <location>
        <position position="477"/>
    </location>
</feature>
<reference evidence="3 4" key="2">
    <citation type="submission" date="2024-05" db="EMBL/GenBank/DDBJ databases">
        <authorList>
            <person name="Chen Y."/>
            <person name="Shah S."/>
            <person name="Dougan E. K."/>
            <person name="Thang M."/>
            <person name="Chan C."/>
        </authorList>
    </citation>
    <scope>NUCLEOTIDE SEQUENCE [LARGE SCALE GENOMIC DNA]</scope>
</reference>
<dbReference type="AlphaFoldDB" id="A0A9P1G3X5"/>
<dbReference type="EMBL" id="CAMXCT030002211">
    <property type="protein sequence ID" value="CAL4783754.1"/>
    <property type="molecule type" value="Genomic_DNA"/>
</dbReference>
<reference evidence="2" key="1">
    <citation type="submission" date="2022-10" db="EMBL/GenBank/DDBJ databases">
        <authorList>
            <person name="Chen Y."/>
            <person name="Dougan E. K."/>
            <person name="Chan C."/>
            <person name="Rhodes N."/>
            <person name="Thang M."/>
        </authorList>
    </citation>
    <scope>NUCLEOTIDE SEQUENCE</scope>
</reference>
<evidence type="ECO:0000313" key="2">
    <source>
        <dbReference type="EMBL" id="CAI3996442.1"/>
    </source>
</evidence>
<comment type="caution">
    <text evidence="2">The sequence shown here is derived from an EMBL/GenBank/DDBJ whole genome shotgun (WGS) entry which is preliminary data.</text>
</comment>
<feature type="compositionally biased region" description="Low complexity" evidence="1">
    <location>
        <begin position="63"/>
        <end position="86"/>
    </location>
</feature>
<accession>A0A9P1G3X5</accession>
<evidence type="ECO:0000313" key="3">
    <source>
        <dbReference type="EMBL" id="CAL4783754.1"/>
    </source>
</evidence>
<evidence type="ECO:0000256" key="1">
    <source>
        <dbReference type="SAM" id="MobiDB-lite"/>
    </source>
</evidence>
<feature type="region of interest" description="Disordered" evidence="1">
    <location>
        <begin position="59"/>
        <end position="86"/>
    </location>
</feature>
<gene>
    <name evidence="2" type="ORF">C1SCF055_LOCUS22920</name>
</gene>
<name>A0A9P1G3X5_9DINO</name>
<organism evidence="2">
    <name type="scientific">Cladocopium goreaui</name>
    <dbReference type="NCBI Taxonomy" id="2562237"/>
    <lineage>
        <taxon>Eukaryota</taxon>
        <taxon>Sar</taxon>
        <taxon>Alveolata</taxon>
        <taxon>Dinophyceae</taxon>
        <taxon>Suessiales</taxon>
        <taxon>Symbiodiniaceae</taxon>
        <taxon>Cladocopium</taxon>
    </lineage>
</organism>
<proteinExistence type="predicted"/>
<dbReference type="OrthoDB" id="10546498at2759"/>
<keyword evidence="4" id="KW-1185">Reference proteome</keyword>
<dbReference type="EMBL" id="CAMXCT010002211">
    <property type="protein sequence ID" value="CAI3996442.1"/>
    <property type="molecule type" value="Genomic_DNA"/>
</dbReference>
<dbReference type="Proteomes" id="UP001152797">
    <property type="component" value="Unassembled WGS sequence"/>
</dbReference>
<protein>
    <submittedName>
        <fullName evidence="2">Uncharacterized protein</fullName>
    </submittedName>
</protein>
<sequence>HTCDGHARVSQRNPMTGIERKAHIGWPLAKSWILRLLIVLPFSVSASSLRQRRSIGLAQATPSGNGTSATNTTATNTTATNTSDNSSLQNIIQNGLVDNKISTLYWAEVDRAITAAAFVTPKPHSVNDPGPTPTPDPYSAILDVSTESDPSALGAGTIFGASSDSAAQGLSGYANYELVTPPPPFPEVKQSPKVGVLPYQMALGAELLYGMSEKVTPQPLPAQEEVDASFASQCPMVMLSNEVFVTPPCEGGDGFGTWTDSLKPRKMLRWAVNSRGGIDFNVDSAVTGPGSVNFATLSEKMTLTKNIFELYSCMNVLRYSIEETVVKVDHMAQAAQSTASDHDLGETSVAVFYQYLIRHANGSLMAQTSQYRLPETDINFTSFVPGSLHSETFAIARRHGRWQGTDWRQCTDPQQGWNISFPTHKSSNLVAIATVQDLQVAAAAVLTLLAWREEKVSADGFQHAGVVPELSTSFGFV</sequence>